<protein>
    <submittedName>
        <fullName evidence="2">Uncharacterized protein</fullName>
    </submittedName>
</protein>
<accession>A0A3P7IYX5</accession>
<dbReference type="EMBL" id="UYYB01012233">
    <property type="protein sequence ID" value="VDM69437.1"/>
    <property type="molecule type" value="Genomic_DNA"/>
</dbReference>
<dbReference type="GO" id="GO:0016020">
    <property type="term" value="C:membrane"/>
    <property type="evidence" value="ECO:0007669"/>
    <property type="project" value="InterPro"/>
</dbReference>
<dbReference type="PANTHER" id="PTHR12740:SF4">
    <property type="entry name" value="JNK1_MAPK8-ASSOCIATED MEMBRANE PROTEIN"/>
    <property type="match status" value="1"/>
</dbReference>
<dbReference type="GO" id="GO:0006986">
    <property type="term" value="P:response to unfolded protein"/>
    <property type="evidence" value="ECO:0007669"/>
    <property type="project" value="InterPro"/>
</dbReference>
<dbReference type="GO" id="GO:0031625">
    <property type="term" value="F:ubiquitin protein ligase binding"/>
    <property type="evidence" value="ECO:0007669"/>
    <property type="project" value="TreeGrafter"/>
</dbReference>
<keyword evidence="1" id="KW-0472">Membrane</keyword>
<feature type="transmembrane region" description="Helical" evidence="1">
    <location>
        <begin position="20"/>
        <end position="39"/>
    </location>
</feature>
<evidence type="ECO:0000313" key="3">
    <source>
        <dbReference type="Proteomes" id="UP000270094"/>
    </source>
</evidence>
<dbReference type="Pfam" id="PF05571">
    <property type="entry name" value="JAMP"/>
    <property type="match status" value="1"/>
</dbReference>
<evidence type="ECO:0000313" key="2">
    <source>
        <dbReference type="EMBL" id="VDM69437.1"/>
    </source>
</evidence>
<evidence type="ECO:0000256" key="1">
    <source>
        <dbReference type="SAM" id="Phobius"/>
    </source>
</evidence>
<dbReference type="GO" id="GO:0036503">
    <property type="term" value="P:ERAD pathway"/>
    <property type="evidence" value="ECO:0007669"/>
    <property type="project" value="TreeGrafter"/>
</dbReference>
<sequence>MFRTILYVMVLKRKRDAKAFYCALLSIPKVAIVHALLAGVLYQSYPYIVMLWSLGANAVHLAVEGKLSMKEIAKVVFTSPLHIAMLIVNMSLLAFALLALSVQKYVLL</sequence>
<keyword evidence="3" id="KW-1185">Reference proteome</keyword>
<organism evidence="2 3">
    <name type="scientific">Strongylus vulgaris</name>
    <name type="common">Blood worm</name>
    <dbReference type="NCBI Taxonomy" id="40348"/>
    <lineage>
        <taxon>Eukaryota</taxon>
        <taxon>Metazoa</taxon>
        <taxon>Ecdysozoa</taxon>
        <taxon>Nematoda</taxon>
        <taxon>Chromadorea</taxon>
        <taxon>Rhabditida</taxon>
        <taxon>Rhabditina</taxon>
        <taxon>Rhabditomorpha</taxon>
        <taxon>Strongyloidea</taxon>
        <taxon>Strongylidae</taxon>
        <taxon>Strongylus</taxon>
    </lineage>
</organism>
<keyword evidence="1" id="KW-0812">Transmembrane</keyword>
<dbReference type="AlphaFoldDB" id="A0A3P7IYX5"/>
<keyword evidence="1" id="KW-1133">Transmembrane helix</keyword>
<dbReference type="InterPro" id="IPR008485">
    <property type="entry name" value="JAMP"/>
</dbReference>
<dbReference type="Proteomes" id="UP000270094">
    <property type="component" value="Unassembled WGS sequence"/>
</dbReference>
<name>A0A3P7IYX5_STRVU</name>
<dbReference type="PANTHER" id="PTHR12740">
    <property type="entry name" value="JNK1/MAPK8-ASSOCIATED MEMBRANE PROTEIN"/>
    <property type="match status" value="1"/>
</dbReference>
<proteinExistence type="predicted"/>
<gene>
    <name evidence="2" type="ORF">SVUK_LOCUS4435</name>
</gene>
<feature type="transmembrane region" description="Helical" evidence="1">
    <location>
        <begin position="75"/>
        <end position="100"/>
    </location>
</feature>
<reference evidence="2 3" key="1">
    <citation type="submission" date="2018-11" db="EMBL/GenBank/DDBJ databases">
        <authorList>
            <consortium name="Pathogen Informatics"/>
        </authorList>
    </citation>
    <scope>NUCLEOTIDE SEQUENCE [LARGE SCALE GENOMIC DNA]</scope>
</reference>
<dbReference type="OrthoDB" id="5920264at2759"/>